<dbReference type="GO" id="GO:0006357">
    <property type="term" value="P:regulation of transcription by RNA polymerase II"/>
    <property type="evidence" value="ECO:0007669"/>
    <property type="project" value="TreeGrafter"/>
</dbReference>
<feature type="compositionally biased region" description="Low complexity" evidence="9">
    <location>
        <begin position="272"/>
        <end position="281"/>
    </location>
</feature>
<evidence type="ECO:0000313" key="11">
    <source>
        <dbReference type="EMBL" id="PHH81279.1"/>
    </source>
</evidence>
<protein>
    <recommendedName>
        <fullName evidence="10">C2H2-type domain-containing protein</fullName>
    </recommendedName>
</protein>
<keyword evidence="5" id="KW-0862">Zinc</keyword>
<feature type="domain" description="C2H2-type" evidence="10">
    <location>
        <begin position="516"/>
        <end position="545"/>
    </location>
</feature>
<feature type="region of interest" description="Disordered" evidence="9">
    <location>
        <begin position="627"/>
        <end position="662"/>
    </location>
</feature>
<keyword evidence="2" id="KW-0479">Metal-binding</keyword>
<dbReference type="InterPro" id="IPR036236">
    <property type="entry name" value="Znf_C2H2_sf"/>
</dbReference>
<comment type="caution">
    <text evidence="11">The sequence shown here is derived from an EMBL/GenBank/DDBJ whole genome shotgun (WGS) entry which is preliminary data.</text>
</comment>
<feature type="region of interest" description="Disordered" evidence="9">
    <location>
        <begin position="265"/>
        <end position="290"/>
    </location>
</feature>
<keyword evidence="4 8" id="KW-0863">Zinc-finger</keyword>
<organism evidence="11 12">
    <name type="scientific">Ophiocordyceps australis</name>
    <dbReference type="NCBI Taxonomy" id="1399860"/>
    <lineage>
        <taxon>Eukaryota</taxon>
        <taxon>Fungi</taxon>
        <taxon>Dikarya</taxon>
        <taxon>Ascomycota</taxon>
        <taxon>Pezizomycotina</taxon>
        <taxon>Sordariomycetes</taxon>
        <taxon>Hypocreomycetidae</taxon>
        <taxon>Hypocreales</taxon>
        <taxon>Ophiocordycipitaceae</taxon>
        <taxon>Ophiocordyceps</taxon>
    </lineage>
</organism>
<evidence type="ECO:0000259" key="10">
    <source>
        <dbReference type="PROSITE" id="PS50157"/>
    </source>
</evidence>
<dbReference type="Gene3D" id="3.30.160.60">
    <property type="entry name" value="Classic Zinc Finger"/>
    <property type="match status" value="3"/>
</dbReference>
<reference evidence="11 12" key="1">
    <citation type="submission" date="2017-06" db="EMBL/GenBank/DDBJ databases">
        <title>Ant-infecting Ophiocordyceps genomes reveal a high diversity of potential behavioral manipulation genes and a possible major role for enterotoxins.</title>
        <authorList>
            <person name="De Bekker C."/>
            <person name="Evans H.C."/>
            <person name="Brachmann A."/>
            <person name="Hughes D.P."/>
        </authorList>
    </citation>
    <scope>NUCLEOTIDE SEQUENCE [LARGE SCALE GENOMIC DNA]</scope>
    <source>
        <strain evidence="11 12">1348a</strain>
    </source>
</reference>
<dbReference type="PROSITE" id="PS50157">
    <property type="entry name" value="ZINC_FINGER_C2H2_2"/>
    <property type="match status" value="4"/>
</dbReference>
<dbReference type="OrthoDB" id="6077919at2759"/>
<evidence type="ECO:0000256" key="9">
    <source>
        <dbReference type="SAM" id="MobiDB-lite"/>
    </source>
</evidence>
<dbReference type="GO" id="GO:0003700">
    <property type="term" value="F:DNA-binding transcription factor activity"/>
    <property type="evidence" value="ECO:0007669"/>
    <property type="project" value="TreeGrafter"/>
</dbReference>
<evidence type="ECO:0000256" key="1">
    <source>
        <dbReference type="ARBA" id="ARBA00004123"/>
    </source>
</evidence>
<dbReference type="GO" id="GO:0005634">
    <property type="term" value="C:nucleus"/>
    <property type="evidence" value="ECO:0007669"/>
    <property type="project" value="UniProtKB-SubCell"/>
</dbReference>
<dbReference type="SMART" id="SM00355">
    <property type="entry name" value="ZnF_C2H2"/>
    <property type="match status" value="6"/>
</dbReference>
<dbReference type="PANTHER" id="PTHR24404">
    <property type="entry name" value="ZINC FINGER PROTEIN"/>
    <property type="match status" value="1"/>
</dbReference>
<sequence length="731" mass="81319">MDLSSYSDDAAFSQLTGLPVSSASSVPMVAFVHGPPSEDPWIPHNCVERSIPSHDAMSSCGQFPPHADGLDYGSFGSESDCATLPGDSGYGGSHETFSMSSATSIYSGDDMSHILSSCALSLHGGRRESRQSNSAADYQCPDCQMVLKSQGELKKHRQRHLKSHVCPYDGCIKGKRGFSTANDLVRHKRSVHGEHTLPGRSFVCLHCNQGSKKPKIWPRADNFRQHLRRTHHIELNASDDHNKYMYQNDLEGVGSAVDPADARYRPQSLAEPSAASSASPATPTPKPYLVDARLPSSNGLWYASASPQVFSAPSHPPTPKSVPPQLSLECHSYSSTPRQHHGQMPIIHNSLHQPLTGYPPISAGYHQGSQLSHMDVAEESRVNWKPSYAGFSEFLQLGLGDQDADMASSQPCRPQPYANGTMSDSETIAYLRKFPRVLLTTALNSPRDDDHDAKSQIACSDPDCGKTFSRRCELKKHQKRHDKPYGCTFKNCHKRFGSKNDWKRHEWSQHSHFERWPCGEPSCGQVYQRREKLEHHLMQHHGIRDSRDIDAKLEAQRQGRHCETSFWCGFCVAKVEIGSPHQEACLWTKRFDHIDNHFFGKDGLVQKSIADWKHPGEPLDHAGHVEAASEAGQGATTTPRERKRRSSLNSFQDGQHDSKHRRAAGLSRNYMWTCCMCTTPMNYQTSLACTECDHQRCLPSCVVEYVASHEEDGGGGLEDLHGREPSNFQSS</sequence>
<evidence type="ECO:0000256" key="8">
    <source>
        <dbReference type="PROSITE-ProRule" id="PRU00042"/>
    </source>
</evidence>
<evidence type="ECO:0000256" key="4">
    <source>
        <dbReference type="ARBA" id="ARBA00022771"/>
    </source>
</evidence>
<dbReference type="Pfam" id="PF00096">
    <property type="entry name" value="zf-C2H2"/>
    <property type="match status" value="2"/>
</dbReference>
<keyword evidence="3" id="KW-0677">Repeat</keyword>
<dbReference type="EMBL" id="NJEU01000132">
    <property type="protein sequence ID" value="PHH81279.1"/>
    <property type="molecule type" value="Genomic_DNA"/>
</dbReference>
<dbReference type="Proteomes" id="UP000224854">
    <property type="component" value="Unassembled WGS sequence"/>
</dbReference>
<feature type="domain" description="C2H2-type" evidence="10">
    <location>
        <begin position="457"/>
        <end position="481"/>
    </location>
</feature>
<evidence type="ECO:0000256" key="7">
    <source>
        <dbReference type="ARBA" id="ARBA00023242"/>
    </source>
</evidence>
<comment type="subcellular location">
    <subcellularLocation>
        <location evidence="1">Nucleus</location>
    </subcellularLocation>
</comment>
<evidence type="ECO:0000256" key="5">
    <source>
        <dbReference type="ARBA" id="ARBA00022833"/>
    </source>
</evidence>
<name>A0A2C5Y031_9HYPO</name>
<evidence type="ECO:0000313" key="12">
    <source>
        <dbReference type="Proteomes" id="UP000224854"/>
    </source>
</evidence>
<keyword evidence="12" id="KW-1185">Reference proteome</keyword>
<dbReference type="GO" id="GO:0008270">
    <property type="term" value="F:zinc ion binding"/>
    <property type="evidence" value="ECO:0007669"/>
    <property type="project" value="UniProtKB-KW"/>
</dbReference>
<feature type="compositionally biased region" description="Basic and acidic residues" evidence="9">
    <location>
        <begin position="711"/>
        <end position="724"/>
    </location>
</feature>
<dbReference type="PANTHER" id="PTHR24404:SF114">
    <property type="entry name" value="KLUMPFUSS, ISOFORM B-RELATED"/>
    <property type="match status" value="1"/>
</dbReference>
<proteinExistence type="predicted"/>
<accession>A0A2C5Y031</accession>
<keyword evidence="7" id="KW-0539">Nucleus</keyword>
<feature type="region of interest" description="Disordered" evidence="9">
    <location>
        <begin position="711"/>
        <end position="731"/>
    </location>
</feature>
<keyword evidence="6" id="KW-0238">DNA-binding</keyword>
<dbReference type="InterPro" id="IPR013087">
    <property type="entry name" value="Znf_C2H2_type"/>
</dbReference>
<dbReference type="InterPro" id="IPR050589">
    <property type="entry name" value="Ikaros_C2H2-ZF"/>
</dbReference>
<dbReference type="SUPFAM" id="SSF57667">
    <property type="entry name" value="beta-beta-alpha zinc fingers"/>
    <property type="match status" value="1"/>
</dbReference>
<dbReference type="PROSITE" id="PS00028">
    <property type="entry name" value="ZINC_FINGER_C2H2_1"/>
    <property type="match status" value="4"/>
</dbReference>
<evidence type="ECO:0000256" key="3">
    <source>
        <dbReference type="ARBA" id="ARBA00022737"/>
    </source>
</evidence>
<feature type="domain" description="C2H2-type" evidence="10">
    <location>
        <begin position="485"/>
        <end position="517"/>
    </location>
</feature>
<evidence type="ECO:0000256" key="2">
    <source>
        <dbReference type="ARBA" id="ARBA00022723"/>
    </source>
</evidence>
<feature type="domain" description="C2H2-type" evidence="10">
    <location>
        <begin position="138"/>
        <end position="160"/>
    </location>
</feature>
<dbReference type="AlphaFoldDB" id="A0A2C5Y031"/>
<gene>
    <name evidence="11" type="ORF">CDD82_1145</name>
</gene>
<dbReference type="GO" id="GO:0000978">
    <property type="term" value="F:RNA polymerase II cis-regulatory region sequence-specific DNA binding"/>
    <property type="evidence" value="ECO:0007669"/>
    <property type="project" value="TreeGrafter"/>
</dbReference>
<evidence type="ECO:0000256" key="6">
    <source>
        <dbReference type="ARBA" id="ARBA00023125"/>
    </source>
</evidence>